<keyword evidence="2" id="KW-1185">Reference proteome</keyword>
<evidence type="ECO:0000313" key="2">
    <source>
        <dbReference type="Proteomes" id="UP000309997"/>
    </source>
</evidence>
<reference evidence="1 2" key="1">
    <citation type="journal article" date="2024" name="Plant Biotechnol. J.">
        <title>Genome and CRISPR/Cas9 system of a widespread forest tree (Populus alba) in the world.</title>
        <authorList>
            <person name="Liu Y.J."/>
            <person name="Jiang P.F."/>
            <person name="Han X.M."/>
            <person name="Li X.Y."/>
            <person name="Wang H.M."/>
            <person name="Wang Y.J."/>
            <person name="Wang X.X."/>
            <person name="Zeng Q.Y."/>
        </authorList>
    </citation>
    <scope>NUCLEOTIDE SEQUENCE [LARGE SCALE GENOMIC DNA]</scope>
    <source>
        <strain evidence="2">cv. PAL-ZL1</strain>
    </source>
</reference>
<sequence length="734" mass="82601">MGNFCSISIPCDKLLSGCLDFTFRKAVYISKIKENVNDLKIAAEELTDLHNDVTRRVKVEEEQQLKRRDDVQRWISRAEAAKDKANELLGKGSQEIERLCLGGYCSKNYKSSYRFAKEVDKMLRDVADLKANGDFKEVAGKVPAAPGVPRPSEPTVGLDSTFNQVWTCLREEKQVGIVGLYGMGGVGKTTLLTRINNESLKTLDYFDIVIWVVVSKDLKLNTVQESIGRIIGCSDDLWKNKSLDEKAVDIFNALRRKRFVMLLDDIWERVDLKKLGVPLPDTNNGSKVVFTTRSEAICGLMDADKTVKVNCLEGGDAWDLFRKKVGEQTLCGHPDIHKLARDVASECGASDIERDQQKFFVQTGAQLSKAPEVGKWEGARRVSLMANDIVNLSETPNCSNLRTLFLGSIHLNKISRGFFQFMPNLTVLDLSNNISLLGLPRGVWKLVSLQYLNLSRTGIKELPKELSELVKLRYLNLEYTHSLYLLPHGVISCFPMMRVLRMFRCGSSEQAAEDCILSRDESLVEELQCLEKLNMLTVTIRSAAALERLSSFQGMQSSTRVLYLELFHDSKLVNFSSLANMKNLDTLHICHCGSLEELQIDWEEELQKMQAINNLAQVATTERPFRSLSSVYVENCLKLSNLTWLILAQNLTFLSLSNCPKLVEVASVEKLPEVPELVENLNPFAKLKAVELVSLPNLKSFYWNGLPLPSVKDVRVVDCPFLDKRPLDTSRAGQ</sequence>
<accession>A0ACC4D4P2</accession>
<gene>
    <name evidence="1" type="ORF">D5086_002756</name>
</gene>
<proteinExistence type="predicted"/>
<evidence type="ECO:0000313" key="1">
    <source>
        <dbReference type="EMBL" id="KAL3611736.1"/>
    </source>
</evidence>
<organism evidence="1 2">
    <name type="scientific">Populus alba</name>
    <name type="common">White poplar</name>
    <dbReference type="NCBI Taxonomy" id="43335"/>
    <lineage>
        <taxon>Eukaryota</taxon>
        <taxon>Viridiplantae</taxon>
        <taxon>Streptophyta</taxon>
        <taxon>Embryophyta</taxon>
        <taxon>Tracheophyta</taxon>
        <taxon>Spermatophyta</taxon>
        <taxon>Magnoliopsida</taxon>
        <taxon>eudicotyledons</taxon>
        <taxon>Gunneridae</taxon>
        <taxon>Pentapetalae</taxon>
        <taxon>rosids</taxon>
        <taxon>fabids</taxon>
        <taxon>Malpighiales</taxon>
        <taxon>Salicaceae</taxon>
        <taxon>Saliceae</taxon>
        <taxon>Populus</taxon>
    </lineage>
</organism>
<dbReference type="EMBL" id="RCHU02000001">
    <property type="protein sequence ID" value="KAL3611736.1"/>
    <property type="molecule type" value="Genomic_DNA"/>
</dbReference>
<comment type="caution">
    <text evidence="1">The sequence shown here is derived from an EMBL/GenBank/DDBJ whole genome shotgun (WGS) entry which is preliminary data.</text>
</comment>
<name>A0ACC4D4P2_POPAL</name>
<dbReference type="Proteomes" id="UP000309997">
    <property type="component" value="Unassembled WGS sequence"/>
</dbReference>
<protein>
    <submittedName>
        <fullName evidence="1">Uncharacterized protein</fullName>
    </submittedName>
</protein>